<evidence type="ECO:0000313" key="11">
    <source>
        <dbReference type="Proteomes" id="UP000274920"/>
    </source>
</evidence>
<feature type="transmembrane region" description="Helical" evidence="8">
    <location>
        <begin position="21"/>
        <end position="44"/>
    </location>
</feature>
<dbReference type="Proteomes" id="UP000274920">
    <property type="component" value="Unassembled WGS sequence"/>
</dbReference>
<feature type="transmembrane region" description="Helical" evidence="8">
    <location>
        <begin position="489"/>
        <end position="508"/>
    </location>
</feature>
<feature type="domain" description="ABC3 transporter permease C-terminal" evidence="9">
    <location>
        <begin position="796"/>
        <end position="910"/>
    </location>
</feature>
<feature type="domain" description="ABC3 transporter permease C-terminal" evidence="9">
    <location>
        <begin position="288"/>
        <end position="401"/>
    </location>
</feature>
<dbReference type="GO" id="GO:0044874">
    <property type="term" value="P:lipoprotein localization to outer membrane"/>
    <property type="evidence" value="ECO:0007669"/>
    <property type="project" value="TreeGrafter"/>
</dbReference>
<feature type="transmembrane region" description="Helical" evidence="8">
    <location>
        <begin position="882"/>
        <end position="905"/>
    </location>
</feature>
<evidence type="ECO:0000256" key="7">
    <source>
        <dbReference type="SAM" id="MobiDB-lite"/>
    </source>
</evidence>
<name>A0A426DQR7_9FIRM</name>
<keyword evidence="11" id="KW-1185">Reference proteome</keyword>
<keyword evidence="5 8" id="KW-1133">Transmembrane helix</keyword>
<evidence type="ECO:0000256" key="1">
    <source>
        <dbReference type="ARBA" id="ARBA00004651"/>
    </source>
</evidence>
<comment type="similarity">
    <text evidence="2">Belongs to the ABC-4 integral membrane protein family. LolC/E subfamily.</text>
</comment>
<gene>
    <name evidence="10" type="ORF">EBB54_29980</name>
</gene>
<reference evidence="10" key="1">
    <citation type="submission" date="2018-10" db="EMBL/GenBank/DDBJ databases">
        <title>Schaedlerella arabinophila gen. nov. sp. nov., isolated from the mouse intestinal tract and comparative analysis with the genome of the closely related altered Schaedler flora strain ASF502.</title>
        <authorList>
            <person name="Miyake S."/>
            <person name="Soh M."/>
            <person name="Seedorf H."/>
        </authorList>
    </citation>
    <scope>NUCLEOTIDE SEQUENCE [LARGE SCALE GENOMIC DNA]</scope>
    <source>
        <strain evidence="10">DSM 106076</strain>
    </source>
</reference>
<evidence type="ECO:0000259" key="9">
    <source>
        <dbReference type="Pfam" id="PF02687"/>
    </source>
</evidence>
<dbReference type="InterPro" id="IPR003838">
    <property type="entry name" value="ABC3_permease_C"/>
</dbReference>
<feature type="transmembrane region" description="Helical" evidence="8">
    <location>
        <begin position="280"/>
        <end position="301"/>
    </location>
</feature>
<dbReference type="GO" id="GO:0098797">
    <property type="term" value="C:plasma membrane protein complex"/>
    <property type="evidence" value="ECO:0007669"/>
    <property type="project" value="TreeGrafter"/>
</dbReference>
<feature type="transmembrane region" description="Helical" evidence="8">
    <location>
        <begin position="790"/>
        <end position="813"/>
    </location>
</feature>
<keyword evidence="4 8" id="KW-0812">Transmembrane</keyword>
<evidence type="ECO:0000256" key="8">
    <source>
        <dbReference type="SAM" id="Phobius"/>
    </source>
</evidence>
<dbReference type="PANTHER" id="PTHR30489:SF0">
    <property type="entry name" value="LIPOPROTEIN-RELEASING SYSTEM TRANSMEMBRANE PROTEIN LOLE"/>
    <property type="match status" value="1"/>
</dbReference>
<dbReference type="RefSeq" id="WP_125130467.1">
    <property type="nucleotide sequence ID" value="NZ_RHJS01000002.1"/>
</dbReference>
<feature type="compositionally biased region" description="Basic residues" evidence="7">
    <location>
        <begin position="426"/>
        <end position="435"/>
    </location>
</feature>
<dbReference type="PROSITE" id="PS51257">
    <property type="entry name" value="PROKAR_LIPOPROTEIN"/>
    <property type="match status" value="1"/>
</dbReference>
<feature type="region of interest" description="Disordered" evidence="7">
    <location>
        <begin position="419"/>
        <end position="440"/>
    </location>
</feature>
<feature type="transmembrane region" description="Helical" evidence="8">
    <location>
        <begin position="853"/>
        <end position="870"/>
    </location>
</feature>
<organism evidence="10 11">
    <name type="scientific">Schaedlerella arabinosiphila</name>
    <dbReference type="NCBI Taxonomy" id="2044587"/>
    <lineage>
        <taxon>Bacteria</taxon>
        <taxon>Bacillati</taxon>
        <taxon>Bacillota</taxon>
        <taxon>Clostridia</taxon>
        <taxon>Lachnospirales</taxon>
        <taxon>Lachnospiraceae</taxon>
        <taxon>Schaedlerella</taxon>
    </lineage>
</organism>
<keyword evidence="3" id="KW-1003">Cell membrane</keyword>
<comment type="subcellular location">
    <subcellularLocation>
        <location evidence="1">Cell membrane</location>
        <topology evidence="1">Multi-pass membrane protein</topology>
    </subcellularLocation>
</comment>
<evidence type="ECO:0000256" key="4">
    <source>
        <dbReference type="ARBA" id="ARBA00022692"/>
    </source>
</evidence>
<keyword evidence="6 8" id="KW-0472">Membrane</keyword>
<dbReference type="AlphaFoldDB" id="A0A426DQR7"/>
<evidence type="ECO:0000256" key="5">
    <source>
        <dbReference type="ARBA" id="ARBA00022989"/>
    </source>
</evidence>
<feature type="transmembrane region" description="Helical" evidence="8">
    <location>
        <begin position="337"/>
        <end position="356"/>
    </location>
</feature>
<evidence type="ECO:0000256" key="2">
    <source>
        <dbReference type="ARBA" id="ARBA00005236"/>
    </source>
</evidence>
<dbReference type="EMBL" id="RHJS01000002">
    <property type="protein sequence ID" value="RRK35088.1"/>
    <property type="molecule type" value="Genomic_DNA"/>
</dbReference>
<dbReference type="Pfam" id="PF02687">
    <property type="entry name" value="FtsX"/>
    <property type="match status" value="2"/>
</dbReference>
<feature type="transmembrane region" description="Helical" evidence="8">
    <location>
        <begin position="376"/>
        <end position="400"/>
    </location>
</feature>
<protein>
    <submittedName>
        <fullName evidence="10">ABC transporter permease</fullName>
    </submittedName>
</protein>
<comment type="caution">
    <text evidence="10">The sequence shown here is derived from an EMBL/GenBank/DDBJ whole genome shotgun (WGS) entry which is preliminary data.</text>
</comment>
<sequence>MQVIREYAFSSLRRNKYTSSAILVALFLMTTLLSCFCGMVYTMWADDVFLNKWYDGDWHGELFDNSYGRDLEKIENYASVSAVMIKGSWEVAKISDSGRRLYIIQRPATKEYWNSMPEKHSILEGRLPKTDSELVLSKQYFEDHPDAKLGDTLTLPVGDRMYQGKVCLETDIWRDGETFRQTGTKTYTLVGIMDVTTSSAVPAYTGMSYMSRESIAPEDSITVYLRFDPMRDTYRELPALAESIGYEKDEYGEYLLRYNARLLADYFIMPPKQSFSLEMLVVPLMFLVLALLIVAVFVLIIHNAFALSLNEKTAQFGTLACVGASPRQILAAAVSEALILVIPVLPFGLAAGWFVNIQLFANINAHNDIGRAAPDIVPVFGLPAVLPALLLSLLTACLSARIPAKRLARSLPIEIIRQEEGGQKPERKRHKKRRKETGASETHWFNMRSRRLKHVPFAHAGRSHPVRFSGIIGELSANSLAQRKHSYRTAVISLCLSFLLLTAFLYSFSIQEASNELIRTQAMEDEHISVSISDGREADPEFFEELNQVPGISQAAVYNNLTCAAWVSAKDASPDIQERFGGFDGIISRNKYSLIKRDGRYRMRTALIGLEEDCFRAYCGRLGIDPEPYFSDPSLALIYNYTRDPDASTRRHPVRCGLLNLNQGQTLEFTEHAYDEDEGDYTFSLKAGELVDALPCADLYNAQHFTLTAVMPMRHVLDISAFCSERRHNSALNINGRFLVGSEGGLSDPQIEKISGQLEDIVSYYYGSGDYIFTDVIDQRKMIEDMKESWNLIVAFLTAFLAVIGLSSVWAAITGNLRQRSREFAMLKSVGLSPAQLQSLLFLEGVTLGLKPLLWSLPFQIVFMAVFLRLGEVTLAEYLPFAPLGTILGYTALILLVVLGAYLAGGRRLKHENIMTAIKDDTL</sequence>
<dbReference type="PANTHER" id="PTHR30489">
    <property type="entry name" value="LIPOPROTEIN-RELEASING SYSTEM TRANSMEMBRANE PROTEIN LOLE"/>
    <property type="match status" value="1"/>
</dbReference>
<evidence type="ECO:0000256" key="6">
    <source>
        <dbReference type="ARBA" id="ARBA00023136"/>
    </source>
</evidence>
<proteinExistence type="inferred from homology"/>
<evidence type="ECO:0000313" key="10">
    <source>
        <dbReference type="EMBL" id="RRK35088.1"/>
    </source>
</evidence>
<dbReference type="InterPro" id="IPR051447">
    <property type="entry name" value="Lipoprotein-release_system"/>
</dbReference>
<accession>A0A426DQR7</accession>
<evidence type="ECO:0000256" key="3">
    <source>
        <dbReference type="ARBA" id="ARBA00022475"/>
    </source>
</evidence>